<organism evidence="6 7">
    <name type="scientific">Arthrobacter hankyongi</name>
    <dbReference type="NCBI Taxonomy" id="2904801"/>
    <lineage>
        <taxon>Bacteria</taxon>
        <taxon>Bacillati</taxon>
        <taxon>Actinomycetota</taxon>
        <taxon>Actinomycetes</taxon>
        <taxon>Micrococcales</taxon>
        <taxon>Micrococcaceae</taxon>
        <taxon>Arthrobacter</taxon>
    </lineage>
</organism>
<dbReference type="PROSITE" id="PS50893">
    <property type="entry name" value="ABC_TRANSPORTER_2"/>
    <property type="match status" value="2"/>
</dbReference>
<dbReference type="InterPro" id="IPR050319">
    <property type="entry name" value="ABC_transp_ATP-bind"/>
</dbReference>
<dbReference type="Proteomes" id="UP001165368">
    <property type="component" value="Unassembled WGS sequence"/>
</dbReference>
<dbReference type="InterPro" id="IPR027417">
    <property type="entry name" value="P-loop_NTPase"/>
</dbReference>
<proteinExistence type="inferred from homology"/>
<dbReference type="InterPro" id="IPR003439">
    <property type="entry name" value="ABC_transporter-like_ATP-bd"/>
</dbReference>
<keyword evidence="2" id="KW-0813">Transport</keyword>
<evidence type="ECO:0000256" key="2">
    <source>
        <dbReference type="ARBA" id="ARBA00022448"/>
    </source>
</evidence>
<dbReference type="SMART" id="SM00382">
    <property type="entry name" value="AAA"/>
    <property type="match status" value="2"/>
</dbReference>
<name>A0ABS9L5U3_9MICC</name>
<dbReference type="GO" id="GO:0005524">
    <property type="term" value="F:ATP binding"/>
    <property type="evidence" value="ECO:0007669"/>
    <property type="project" value="UniProtKB-KW"/>
</dbReference>
<dbReference type="PANTHER" id="PTHR43776">
    <property type="entry name" value="TRANSPORT ATP-BINDING PROTEIN"/>
    <property type="match status" value="1"/>
</dbReference>
<keyword evidence="7" id="KW-1185">Reference proteome</keyword>
<comment type="similarity">
    <text evidence="1">Belongs to the ABC transporter superfamily.</text>
</comment>
<dbReference type="Pfam" id="PF08352">
    <property type="entry name" value="oligo_HPY"/>
    <property type="match status" value="2"/>
</dbReference>
<dbReference type="EMBL" id="JAKLTQ010000004">
    <property type="protein sequence ID" value="MCG2621958.1"/>
    <property type="molecule type" value="Genomic_DNA"/>
</dbReference>
<sequence length="578" mass="61607">MTATLEHPSAAATATRQLLNVRNLNVSFTAGRGRPGAPNTQRYHVVKDVSLSLAAGECLAIVGESGSGKSVTARTLVGLPGGTARVQADALELAGHQVAELGERQWRQLRGREIGFVLQDALVSLDPLRPVGREIEEALRLHGWGNRRSRAAKAVELLASVGVPNPEIRARQRPDELSGGLRQRALIASAIALDPKLVIADEPTTALDVTVQAQILQLLAGMKDRGTGIVLISHDLSVVATLADQVAVMQGGAIVEQGPARRVLQDPQHEYTQALLDAVPSAHTKGTPLSKDGRARITATSRRIRTERPAEAPPVLQAEGLTKSYKGPDGVQRTVVRDVSFELGVGETLGIVGESGSGKSTTARMALAMLEPDAGRVLLDGGAWTGISTAARRSRRRLVTVVYQDPLSSFDPRWNAERILLDAISRTDFPTEAERTARAAELAGQVGLQTEHLAKHPLQLSGGQRQRLAIARALAPEPEVIVLDEAVSALDVSVQAQVLDLLSDLQQELGLSYLFISHDLGVIHHMSDRVLVMKDGLAVEQGSADQIFNSPRQPYTRELLASLPQLPSGAAATEGGLA</sequence>
<dbReference type="InterPro" id="IPR013563">
    <property type="entry name" value="Oligopep_ABC_C"/>
</dbReference>
<evidence type="ECO:0000256" key="4">
    <source>
        <dbReference type="ARBA" id="ARBA00022840"/>
    </source>
</evidence>
<dbReference type="CDD" id="cd03257">
    <property type="entry name" value="ABC_NikE_OppD_transporters"/>
    <property type="match status" value="2"/>
</dbReference>
<dbReference type="Pfam" id="PF00005">
    <property type="entry name" value="ABC_tran"/>
    <property type="match status" value="2"/>
</dbReference>
<dbReference type="RefSeq" id="WP_237819675.1">
    <property type="nucleotide sequence ID" value="NZ_JAKLTQ010000004.1"/>
</dbReference>
<comment type="caution">
    <text evidence="6">The sequence shown here is derived from an EMBL/GenBank/DDBJ whole genome shotgun (WGS) entry which is preliminary data.</text>
</comment>
<reference evidence="6" key="1">
    <citation type="submission" date="2022-01" db="EMBL/GenBank/DDBJ databases">
        <authorList>
            <person name="Jo J.-H."/>
            <person name="Im W.-T."/>
        </authorList>
    </citation>
    <scope>NUCLEOTIDE SEQUENCE</scope>
    <source>
        <strain evidence="6">I2-34</strain>
    </source>
</reference>
<evidence type="ECO:0000256" key="1">
    <source>
        <dbReference type="ARBA" id="ARBA00005417"/>
    </source>
</evidence>
<keyword evidence="4 6" id="KW-0067">ATP-binding</keyword>
<keyword evidence="3" id="KW-0547">Nucleotide-binding</keyword>
<dbReference type="SUPFAM" id="SSF52540">
    <property type="entry name" value="P-loop containing nucleoside triphosphate hydrolases"/>
    <property type="match status" value="2"/>
</dbReference>
<dbReference type="PROSITE" id="PS00211">
    <property type="entry name" value="ABC_TRANSPORTER_1"/>
    <property type="match status" value="1"/>
</dbReference>
<feature type="domain" description="ABC transporter" evidence="5">
    <location>
        <begin position="316"/>
        <end position="560"/>
    </location>
</feature>
<evidence type="ECO:0000313" key="7">
    <source>
        <dbReference type="Proteomes" id="UP001165368"/>
    </source>
</evidence>
<feature type="domain" description="ABC transporter" evidence="5">
    <location>
        <begin position="21"/>
        <end position="276"/>
    </location>
</feature>
<protein>
    <submittedName>
        <fullName evidence="6">ABC transporter ATP-binding protein</fullName>
    </submittedName>
</protein>
<dbReference type="PANTHER" id="PTHR43776:SF7">
    <property type="entry name" value="D,D-DIPEPTIDE TRANSPORT ATP-BINDING PROTEIN DDPF-RELATED"/>
    <property type="match status" value="1"/>
</dbReference>
<evidence type="ECO:0000259" key="5">
    <source>
        <dbReference type="PROSITE" id="PS50893"/>
    </source>
</evidence>
<dbReference type="InterPro" id="IPR017871">
    <property type="entry name" value="ABC_transporter-like_CS"/>
</dbReference>
<accession>A0ABS9L5U3</accession>
<evidence type="ECO:0000256" key="3">
    <source>
        <dbReference type="ARBA" id="ARBA00022741"/>
    </source>
</evidence>
<dbReference type="Gene3D" id="3.40.50.300">
    <property type="entry name" value="P-loop containing nucleotide triphosphate hydrolases"/>
    <property type="match status" value="2"/>
</dbReference>
<gene>
    <name evidence="6" type="ORF">LVY72_08510</name>
</gene>
<dbReference type="NCBIfam" id="NF008453">
    <property type="entry name" value="PRK11308.1"/>
    <property type="match status" value="2"/>
</dbReference>
<dbReference type="NCBIfam" id="NF007739">
    <property type="entry name" value="PRK10419.1"/>
    <property type="match status" value="2"/>
</dbReference>
<evidence type="ECO:0000313" key="6">
    <source>
        <dbReference type="EMBL" id="MCG2621958.1"/>
    </source>
</evidence>
<dbReference type="InterPro" id="IPR003593">
    <property type="entry name" value="AAA+_ATPase"/>
</dbReference>